<dbReference type="InterPro" id="IPR006311">
    <property type="entry name" value="TAT_signal"/>
</dbReference>
<accession>A0ABS8ZLR7</accession>
<gene>
    <name evidence="3" type="ORF">LWC34_37780</name>
</gene>
<dbReference type="PANTHER" id="PTHR37507:SF2">
    <property type="entry name" value="SPORULATION PROTEIN YDCC"/>
    <property type="match status" value="1"/>
</dbReference>
<sequence>MNTKRTALAVAGAGVLAGVIGLGVLAVPAGADEPPPVLPQISAEQLVESVANAKIPALAGKVSAQENLGLPIKLLEGFGNASVWADGQNRFRATLPGKGSERTFVEDGGTAWIWDSARNTVTKVPHGQQATPEKLAGKDPATVGKDLLGLVRQYSDVKVDGTARVATRPAYELVVTPKPTERTLLREIRIAVDSETRIPLRLQVLANGQADPAVKVEFTELNVGPQDANLFTFTPPPGATVKERTDADKPHDSAEARKGVEDFLSGLNLKTVGEGWDTTLVAKLPGDLSSMLGQAAGQGRGRGDMDVSGMLKTFDKEVSGPYGTGYLFSTKVATALVTTDGRVAVGAVPEQVLTEAIGQVK</sequence>
<evidence type="ECO:0000259" key="2">
    <source>
        <dbReference type="Pfam" id="PF03888"/>
    </source>
</evidence>
<evidence type="ECO:0000313" key="4">
    <source>
        <dbReference type="Proteomes" id="UP001521150"/>
    </source>
</evidence>
<proteinExistence type="predicted"/>
<dbReference type="PROSITE" id="PS51318">
    <property type="entry name" value="TAT"/>
    <property type="match status" value="1"/>
</dbReference>
<feature type="compositionally biased region" description="Basic and acidic residues" evidence="1">
    <location>
        <begin position="241"/>
        <end position="254"/>
    </location>
</feature>
<organism evidence="3 4">
    <name type="scientific">Kibdelosporangium philippinense</name>
    <dbReference type="NCBI Taxonomy" id="211113"/>
    <lineage>
        <taxon>Bacteria</taxon>
        <taxon>Bacillati</taxon>
        <taxon>Actinomycetota</taxon>
        <taxon>Actinomycetes</taxon>
        <taxon>Pseudonocardiales</taxon>
        <taxon>Pseudonocardiaceae</taxon>
        <taxon>Kibdelosporangium</taxon>
    </lineage>
</organism>
<feature type="domain" description="MucB/RseB N-terminal" evidence="2">
    <location>
        <begin position="120"/>
        <end position="225"/>
    </location>
</feature>
<name>A0ABS8ZLR7_9PSEU</name>
<feature type="region of interest" description="Disordered" evidence="1">
    <location>
        <begin position="235"/>
        <end position="254"/>
    </location>
</feature>
<evidence type="ECO:0000256" key="1">
    <source>
        <dbReference type="SAM" id="MobiDB-lite"/>
    </source>
</evidence>
<dbReference type="Gene3D" id="2.50.20.10">
    <property type="entry name" value="Lipoprotein localisation LolA/LolB/LppX"/>
    <property type="match status" value="1"/>
</dbReference>
<dbReference type="RefSeq" id="WP_233730014.1">
    <property type="nucleotide sequence ID" value="NZ_JAJVCN010000003.1"/>
</dbReference>
<dbReference type="SUPFAM" id="SSF89392">
    <property type="entry name" value="Prokaryotic lipoproteins and lipoprotein localization factors"/>
    <property type="match status" value="1"/>
</dbReference>
<reference evidence="3 4" key="1">
    <citation type="submission" date="2021-12" db="EMBL/GenBank/DDBJ databases">
        <title>Genome sequence of Kibdelosporangium philippinense ATCC 49844.</title>
        <authorList>
            <person name="Fedorov E.A."/>
            <person name="Omeragic M."/>
            <person name="Shalygina K.F."/>
            <person name="Maclea K.S."/>
        </authorList>
    </citation>
    <scope>NUCLEOTIDE SEQUENCE [LARGE SCALE GENOMIC DNA]</scope>
    <source>
        <strain evidence="3 4">ATCC 49844</strain>
    </source>
</reference>
<dbReference type="PANTHER" id="PTHR37507">
    <property type="entry name" value="SPORULATION PROTEIN YDCC"/>
    <property type="match status" value="1"/>
</dbReference>
<protein>
    <submittedName>
        <fullName evidence="3">DUF2092 domain-containing protein</fullName>
    </submittedName>
</protein>
<dbReference type="InterPro" id="IPR052944">
    <property type="entry name" value="Sporulation_related"/>
</dbReference>
<dbReference type="Pfam" id="PF03888">
    <property type="entry name" value="MucB_RseB"/>
    <property type="match status" value="1"/>
</dbReference>
<dbReference type="InterPro" id="IPR033434">
    <property type="entry name" value="MucB/RseB_N"/>
</dbReference>
<comment type="caution">
    <text evidence="3">The sequence shown here is derived from an EMBL/GenBank/DDBJ whole genome shotgun (WGS) entry which is preliminary data.</text>
</comment>
<dbReference type="EMBL" id="JAJVCN010000003">
    <property type="protein sequence ID" value="MCE7008522.1"/>
    <property type="molecule type" value="Genomic_DNA"/>
</dbReference>
<dbReference type="InterPro" id="IPR029046">
    <property type="entry name" value="LolA/LolB/LppX"/>
</dbReference>
<evidence type="ECO:0000313" key="3">
    <source>
        <dbReference type="EMBL" id="MCE7008522.1"/>
    </source>
</evidence>
<dbReference type="Proteomes" id="UP001521150">
    <property type="component" value="Unassembled WGS sequence"/>
</dbReference>
<keyword evidence="4" id="KW-1185">Reference proteome</keyword>